<evidence type="ECO:0000256" key="1">
    <source>
        <dbReference type="ARBA" id="ARBA00004123"/>
    </source>
</evidence>
<dbReference type="EMBL" id="JBBJBU010000006">
    <property type="protein sequence ID" value="KAK7205065.1"/>
    <property type="molecule type" value="Genomic_DNA"/>
</dbReference>
<keyword evidence="4" id="KW-0805">Transcription regulation</keyword>
<dbReference type="InterPro" id="IPR013876">
    <property type="entry name" value="TFIIH_BTF_p62_N"/>
</dbReference>
<keyword evidence="3" id="KW-0677">Repeat</keyword>
<feature type="domain" description="BSD" evidence="8">
    <location>
        <begin position="240"/>
        <end position="291"/>
    </location>
</feature>
<evidence type="ECO:0000256" key="7">
    <source>
        <dbReference type="SAM" id="MobiDB-lite"/>
    </source>
</evidence>
<dbReference type="GeneID" id="90038211"/>
<dbReference type="InterPro" id="IPR011993">
    <property type="entry name" value="PH-like_dom_sf"/>
</dbReference>
<dbReference type="RefSeq" id="XP_064768098.1">
    <property type="nucleotide sequence ID" value="XM_064912699.1"/>
</dbReference>
<feature type="domain" description="BSD" evidence="8">
    <location>
        <begin position="164"/>
        <end position="208"/>
    </location>
</feature>
<proteinExistence type="inferred from homology"/>
<comment type="caution">
    <text evidence="9">The sequence shown here is derived from an EMBL/GenBank/DDBJ whole genome shotgun (WGS) entry which is preliminary data.</text>
</comment>
<feature type="compositionally biased region" description="Polar residues" evidence="7">
    <location>
        <begin position="348"/>
        <end position="361"/>
    </location>
</feature>
<gene>
    <name evidence="9" type="ORF">BZA70DRAFT_278999</name>
</gene>
<dbReference type="CDD" id="cd13229">
    <property type="entry name" value="PH_TFIIH"/>
    <property type="match status" value="1"/>
</dbReference>
<evidence type="ECO:0000256" key="3">
    <source>
        <dbReference type="ARBA" id="ARBA00022737"/>
    </source>
</evidence>
<feature type="compositionally biased region" description="Low complexity" evidence="7">
    <location>
        <begin position="137"/>
        <end position="149"/>
    </location>
</feature>
<evidence type="ECO:0000256" key="4">
    <source>
        <dbReference type="ARBA" id="ARBA00023015"/>
    </source>
</evidence>
<dbReference type="SUPFAM" id="SSF140383">
    <property type="entry name" value="BSD domain-like"/>
    <property type="match status" value="1"/>
</dbReference>
<dbReference type="Pfam" id="PF03909">
    <property type="entry name" value="BSD"/>
    <property type="match status" value="2"/>
</dbReference>
<evidence type="ECO:0000313" key="10">
    <source>
        <dbReference type="Proteomes" id="UP001498771"/>
    </source>
</evidence>
<feature type="compositionally biased region" description="Basic and acidic residues" evidence="7">
    <location>
        <begin position="431"/>
        <end position="441"/>
    </location>
</feature>
<dbReference type="Gene3D" id="2.30.29.30">
    <property type="entry name" value="Pleckstrin-homology domain (PH domain)/Phosphotyrosine-binding domain (PTB)"/>
    <property type="match status" value="1"/>
</dbReference>
<keyword evidence="10" id="KW-1185">Reference proteome</keyword>
<organism evidence="9 10">
    <name type="scientific">Myxozyma melibiosi</name>
    <dbReference type="NCBI Taxonomy" id="54550"/>
    <lineage>
        <taxon>Eukaryota</taxon>
        <taxon>Fungi</taxon>
        <taxon>Dikarya</taxon>
        <taxon>Ascomycota</taxon>
        <taxon>Saccharomycotina</taxon>
        <taxon>Lipomycetes</taxon>
        <taxon>Lipomycetales</taxon>
        <taxon>Lipomycetaceae</taxon>
        <taxon>Myxozyma</taxon>
    </lineage>
</organism>
<feature type="region of interest" description="Disordered" evidence="7">
    <location>
        <begin position="124"/>
        <end position="155"/>
    </location>
</feature>
<name>A0ABR1F5G7_9ASCO</name>
<evidence type="ECO:0000256" key="5">
    <source>
        <dbReference type="ARBA" id="ARBA00023163"/>
    </source>
</evidence>
<dbReference type="PROSITE" id="PS50858">
    <property type="entry name" value="BSD"/>
    <property type="match status" value="2"/>
</dbReference>
<evidence type="ECO:0000259" key="8">
    <source>
        <dbReference type="PROSITE" id="PS50858"/>
    </source>
</evidence>
<feature type="region of interest" description="Disordered" evidence="7">
    <location>
        <begin position="339"/>
        <end position="361"/>
    </location>
</feature>
<dbReference type="InterPro" id="IPR027079">
    <property type="entry name" value="Tfb1/GTF2H1"/>
</dbReference>
<evidence type="ECO:0000256" key="6">
    <source>
        <dbReference type="ARBA" id="ARBA00023242"/>
    </source>
</evidence>
<dbReference type="SMART" id="SM00751">
    <property type="entry name" value="BSD"/>
    <property type="match status" value="2"/>
</dbReference>
<sequence length="634" mass="69396">MQAPFTVPAQHSGKKGIATVSSIKQVFEWRPAAARDDSVEASGDTIVIQLGELSSLQASPATHPKARLKIKTKADAQYVFQLPNRANLDALKTVLSSAISAAQQSASTTAAAAAADSAAVAAGSVGTPAKNGKSPTKAAGDASKSSSSALPQNKGMSDAELLVDRELQQSLLKSNSELQQQFLDAVVKQSLPAEEFWRTRIPLLRMHSLVRTQNRGLYNVLASIKPVSTTQANSTGTETGQAQVKVSLSPDKIKDIFRQYPVVNRAYQENVPPLKETEFWSRFFLSRLCRKLRGERLSVNDPVDAVMDKYLNLDQDGLTAEERERENENTKVMRFVDIEANEEDDSQKAGNQPDITMRPSTQKDALSIIRTFNELSQRIVDIVQNEAEQPEEETEKLKEKELQLQDLEPEAAATRVELHLHRSSDSGIAKSGDDSSDLRADQNNHSASELLRNMKNSLPKGPINDLLTSTIPSSSMITHAQTQVFKLIVDRRHTEQEKNTTADAETPAADAAVIREMKLSHATAVEFLHHFWAAFLSGDPARAASVAQLAASVEKSKVRLQAIVDRHIESVANKDPAALEQEKERVNRYVGITLKAIDSACKTYKDLLAKQQQQLQQQLQLNGGGDHGSSTAET</sequence>
<comment type="similarity">
    <text evidence="2">Belongs to the TFB1 family.</text>
</comment>
<evidence type="ECO:0000256" key="2">
    <source>
        <dbReference type="ARBA" id="ARBA00009448"/>
    </source>
</evidence>
<accession>A0ABR1F5G7</accession>
<feature type="region of interest" description="Disordered" evidence="7">
    <location>
        <begin position="420"/>
        <end position="441"/>
    </location>
</feature>
<dbReference type="InterPro" id="IPR035925">
    <property type="entry name" value="BSD_dom_sf"/>
</dbReference>
<dbReference type="Pfam" id="PF08567">
    <property type="entry name" value="PH_TFIIH"/>
    <property type="match status" value="1"/>
</dbReference>
<dbReference type="Proteomes" id="UP001498771">
    <property type="component" value="Unassembled WGS sequence"/>
</dbReference>
<comment type="subcellular location">
    <subcellularLocation>
        <location evidence="1">Nucleus</location>
    </subcellularLocation>
</comment>
<dbReference type="SUPFAM" id="SSF50729">
    <property type="entry name" value="PH domain-like"/>
    <property type="match status" value="1"/>
</dbReference>
<keyword evidence="6" id="KW-0539">Nucleus</keyword>
<keyword evidence="5" id="KW-0804">Transcription</keyword>
<dbReference type="InterPro" id="IPR005607">
    <property type="entry name" value="BSD_dom"/>
</dbReference>
<protein>
    <recommendedName>
        <fullName evidence="8">BSD domain-containing protein</fullName>
    </recommendedName>
</protein>
<evidence type="ECO:0000313" key="9">
    <source>
        <dbReference type="EMBL" id="KAK7205065.1"/>
    </source>
</evidence>
<dbReference type="PANTHER" id="PTHR12856">
    <property type="entry name" value="TRANSCRIPTION INITIATION FACTOR IIH-RELATED"/>
    <property type="match status" value="1"/>
</dbReference>
<reference evidence="9 10" key="1">
    <citation type="submission" date="2024-03" db="EMBL/GenBank/DDBJ databases">
        <title>Genome-scale model development and genomic sequencing of the oleaginous clade Lipomyces.</title>
        <authorList>
            <consortium name="Lawrence Berkeley National Laboratory"/>
            <person name="Czajka J.J."/>
            <person name="Han Y."/>
            <person name="Kim J."/>
            <person name="Mondo S.J."/>
            <person name="Hofstad B.A."/>
            <person name="Robles A."/>
            <person name="Haridas S."/>
            <person name="Riley R."/>
            <person name="LaButti K."/>
            <person name="Pangilinan J."/>
            <person name="Andreopoulos W."/>
            <person name="Lipzen A."/>
            <person name="Yan J."/>
            <person name="Wang M."/>
            <person name="Ng V."/>
            <person name="Grigoriev I.V."/>
            <person name="Spatafora J.W."/>
            <person name="Magnuson J.K."/>
            <person name="Baker S.E."/>
            <person name="Pomraning K.R."/>
        </authorList>
    </citation>
    <scope>NUCLEOTIDE SEQUENCE [LARGE SCALE GENOMIC DNA]</scope>
    <source>
        <strain evidence="9 10">Phaff 52-87</strain>
    </source>
</reference>